<dbReference type="Proteomes" id="UP000272474">
    <property type="component" value="Unassembled WGS sequence"/>
</dbReference>
<name>A0A3A9ZBB7_9ACTN</name>
<sequence>MKHPEERDAVREAPKPFGQLSVVVYFFPEPLPESAGFGAAGGRPGKAPVRPPDATRRERRPVEAPRRQTPPMG</sequence>
<proteinExistence type="predicted"/>
<evidence type="ECO:0000256" key="1">
    <source>
        <dbReference type="SAM" id="MobiDB-lite"/>
    </source>
</evidence>
<dbReference type="AlphaFoldDB" id="A0A3A9ZBB7"/>
<protein>
    <submittedName>
        <fullName evidence="2">Uncharacterized protein</fullName>
    </submittedName>
</protein>
<evidence type="ECO:0000313" key="2">
    <source>
        <dbReference type="EMBL" id="RKN45600.1"/>
    </source>
</evidence>
<comment type="caution">
    <text evidence="2">The sequence shown here is derived from an EMBL/GenBank/DDBJ whole genome shotgun (WGS) entry which is preliminary data.</text>
</comment>
<gene>
    <name evidence="2" type="ORF">D7294_03740</name>
</gene>
<reference evidence="2 3" key="1">
    <citation type="journal article" date="2014" name="Int. J. Syst. Evol. Microbiol.">
        <title>Streptomyces hoynatensis sp. nov., isolated from deep marine sediment.</title>
        <authorList>
            <person name="Veyisoglu A."/>
            <person name="Sahin N."/>
        </authorList>
    </citation>
    <scope>NUCLEOTIDE SEQUENCE [LARGE SCALE GENOMIC DNA]</scope>
    <source>
        <strain evidence="2 3">KCTC 29097</strain>
    </source>
</reference>
<evidence type="ECO:0000313" key="3">
    <source>
        <dbReference type="Proteomes" id="UP000272474"/>
    </source>
</evidence>
<keyword evidence="3" id="KW-1185">Reference proteome</keyword>
<accession>A0A3A9ZBB7</accession>
<feature type="region of interest" description="Disordered" evidence="1">
    <location>
        <begin position="33"/>
        <end position="73"/>
    </location>
</feature>
<dbReference type="EMBL" id="RBAL01000002">
    <property type="protein sequence ID" value="RKN45600.1"/>
    <property type="molecule type" value="Genomic_DNA"/>
</dbReference>
<feature type="compositionally biased region" description="Basic and acidic residues" evidence="1">
    <location>
        <begin position="53"/>
        <end position="66"/>
    </location>
</feature>
<organism evidence="2 3">
    <name type="scientific">Streptomyces hoynatensis</name>
    <dbReference type="NCBI Taxonomy" id="1141874"/>
    <lineage>
        <taxon>Bacteria</taxon>
        <taxon>Bacillati</taxon>
        <taxon>Actinomycetota</taxon>
        <taxon>Actinomycetes</taxon>
        <taxon>Kitasatosporales</taxon>
        <taxon>Streptomycetaceae</taxon>
        <taxon>Streptomyces</taxon>
    </lineage>
</organism>